<dbReference type="RefSeq" id="WP_024003176.1">
    <property type="nucleotide sequence ID" value="NZ_KI650979.1"/>
</dbReference>
<accession>V8QWL1</accession>
<evidence type="ECO:0000256" key="1">
    <source>
        <dbReference type="ARBA" id="ARBA00006987"/>
    </source>
</evidence>
<dbReference type="Pfam" id="PF03401">
    <property type="entry name" value="TctC"/>
    <property type="match status" value="1"/>
</dbReference>
<dbReference type="Proteomes" id="UP000018733">
    <property type="component" value="Unassembled WGS sequence"/>
</dbReference>
<organism evidence="3 4">
    <name type="scientific">Advenella kashmirensis W13003</name>
    <dbReference type="NCBI Taxonomy" id="1424334"/>
    <lineage>
        <taxon>Bacteria</taxon>
        <taxon>Pseudomonadati</taxon>
        <taxon>Pseudomonadota</taxon>
        <taxon>Betaproteobacteria</taxon>
        <taxon>Burkholderiales</taxon>
        <taxon>Alcaligenaceae</taxon>
    </lineage>
</organism>
<dbReference type="CDD" id="cd07012">
    <property type="entry name" value="PBP2_Bug_TTT"/>
    <property type="match status" value="1"/>
</dbReference>
<comment type="similarity">
    <text evidence="1">Belongs to the UPF0065 (bug) family.</text>
</comment>
<dbReference type="Gene3D" id="3.40.190.10">
    <property type="entry name" value="Periplasmic binding protein-like II"/>
    <property type="match status" value="1"/>
</dbReference>
<evidence type="ECO:0000313" key="4">
    <source>
        <dbReference type="Proteomes" id="UP000018733"/>
    </source>
</evidence>
<dbReference type="PATRIC" id="fig|1424334.3.peg.108"/>
<keyword evidence="2" id="KW-0732">Signal</keyword>
<dbReference type="eggNOG" id="COG3181">
    <property type="taxonomic scope" value="Bacteria"/>
</dbReference>
<dbReference type="PANTHER" id="PTHR42928:SF5">
    <property type="entry name" value="BLR1237 PROTEIN"/>
    <property type="match status" value="1"/>
</dbReference>
<evidence type="ECO:0000256" key="2">
    <source>
        <dbReference type="SAM" id="SignalP"/>
    </source>
</evidence>
<dbReference type="SUPFAM" id="SSF53850">
    <property type="entry name" value="Periplasmic binding protein-like II"/>
    <property type="match status" value="1"/>
</dbReference>
<dbReference type="STRING" id="1424334.W822_00520"/>
<dbReference type="AlphaFoldDB" id="V8QWL1"/>
<dbReference type="Gene3D" id="3.40.190.150">
    <property type="entry name" value="Bordetella uptake gene, domain 1"/>
    <property type="match status" value="1"/>
</dbReference>
<comment type="caution">
    <text evidence="3">The sequence shown here is derived from an EMBL/GenBank/DDBJ whole genome shotgun (WGS) entry which is preliminary data.</text>
</comment>
<feature type="chain" id="PRO_5004773123" evidence="2">
    <location>
        <begin position="24"/>
        <end position="321"/>
    </location>
</feature>
<dbReference type="PANTHER" id="PTHR42928">
    <property type="entry name" value="TRICARBOXYLATE-BINDING PROTEIN"/>
    <property type="match status" value="1"/>
</dbReference>
<evidence type="ECO:0000313" key="3">
    <source>
        <dbReference type="EMBL" id="ETF03743.1"/>
    </source>
</evidence>
<proteinExistence type="inferred from homology"/>
<reference evidence="3 4" key="1">
    <citation type="journal article" date="2014" name="Genome Announc.">
        <title>Draft Genome Sequence of Advenella kashmirensis Strain W13003, a Polycyclic Aromatic Hydrocarbon-Degrading Bacterium.</title>
        <authorList>
            <person name="Wang X."/>
            <person name="Jin D."/>
            <person name="Zhou L."/>
            <person name="Wu L."/>
            <person name="An W."/>
            <person name="Zhao L."/>
        </authorList>
    </citation>
    <scope>NUCLEOTIDE SEQUENCE [LARGE SCALE GENOMIC DNA]</scope>
    <source>
        <strain evidence="3 4">W13003</strain>
    </source>
</reference>
<dbReference type="OrthoDB" id="8678477at2"/>
<dbReference type="EMBL" id="AYXT01000001">
    <property type="protein sequence ID" value="ETF03743.1"/>
    <property type="molecule type" value="Genomic_DNA"/>
</dbReference>
<protein>
    <submittedName>
        <fullName evidence="3">ABC transporter substrate-binding protein</fullName>
    </submittedName>
</protein>
<dbReference type="PIRSF" id="PIRSF017082">
    <property type="entry name" value="YflP"/>
    <property type="match status" value="1"/>
</dbReference>
<gene>
    <name evidence="3" type="ORF">W822_00520</name>
</gene>
<sequence length="321" mass="34114">MNMTLRLIAAVTAALLCSGPASAAWPDKPITIIVPAAPGGTTDIVARLVGEKMGKTLGQTVVIENKAGAAGIIGSQALVRSKPDGYTLGMGNVGPNAINYSLYKTLPYKKEDFKAITLVISVPNVLVVNSETPVKSVAELVTYLSENEDRRTFGSSGKGQSPHLSAEMFLQRIKQTAQHIPYKGAGPAVSGLLGNQYTFMIDNLPSSIASIKSGKFRALAVTGEKRSDQLPDVPTMKEAGIDNMVVNAWFGLVAPAGTPDEIVNTIQQAARKALHEEDIVSRFHTLGGTPGGETPQEFASFIDDQQKLWADTVHAADLQMQ</sequence>
<dbReference type="HOGENOM" id="CLU_045683_0_0_4"/>
<keyword evidence="4" id="KW-1185">Reference proteome</keyword>
<feature type="signal peptide" evidence="2">
    <location>
        <begin position="1"/>
        <end position="23"/>
    </location>
</feature>
<dbReference type="InterPro" id="IPR005064">
    <property type="entry name" value="BUG"/>
</dbReference>
<name>V8QWL1_9BURK</name>
<dbReference type="InterPro" id="IPR042100">
    <property type="entry name" value="Bug_dom1"/>
</dbReference>